<evidence type="ECO:0000313" key="1">
    <source>
        <dbReference type="EMBL" id="MBB5121002.1"/>
    </source>
</evidence>
<evidence type="ECO:0000313" key="4">
    <source>
        <dbReference type="Proteomes" id="UP000528608"/>
    </source>
</evidence>
<reference evidence="1 4" key="3">
    <citation type="submission" date="2020-08" db="EMBL/GenBank/DDBJ databases">
        <title>Genomic Encyclopedia of Type Strains, Phase III (KMG-III): the genomes of soil and plant-associated and newly described type strains.</title>
        <authorList>
            <person name="Whitman W."/>
        </authorList>
    </citation>
    <scope>NUCLEOTIDE SEQUENCE [LARGE SCALE GENOMIC DNA]</scope>
    <source>
        <strain evidence="1 4">CECT 3259</strain>
    </source>
</reference>
<dbReference type="Proteomes" id="UP000235945">
    <property type="component" value="Unassembled WGS sequence"/>
</dbReference>
<reference evidence="2" key="1">
    <citation type="submission" date="2015-07" db="EMBL/GenBank/DDBJ databases">
        <authorList>
            <person name="Noorani M."/>
        </authorList>
    </citation>
    <scope>NUCLEOTIDE SEQUENCE [LARGE SCALE GENOMIC DNA]</scope>
    <source>
        <strain evidence="2">ATCC 27428</strain>
    </source>
</reference>
<dbReference type="EMBL" id="LGUI01000006">
    <property type="protein sequence ID" value="PNE32046.1"/>
    <property type="molecule type" value="Genomic_DNA"/>
</dbReference>
<dbReference type="Proteomes" id="UP000528608">
    <property type="component" value="Unassembled WGS sequence"/>
</dbReference>
<dbReference type="RefSeq" id="WP_102919847.1">
    <property type="nucleotide sequence ID" value="NZ_JACHJF010000015.1"/>
</dbReference>
<dbReference type="EMBL" id="JACHJF010000015">
    <property type="protein sequence ID" value="MBB5121002.1"/>
    <property type="molecule type" value="Genomic_DNA"/>
</dbReference>
<name>A0A2N8NTF2_STREU</name>
<organism evidence="2 3">
    <name type="scientific">Streptomyces eurocidicus</name>
    <name type="common">Streptoverticillium eurocidicus</name>
    <dbReference type="NCBI Taxonomy" id="66423"/>
    <lineage>
        <taxon>Bacteria</taxon>
        <taxon>Bacillati</taxon>
        <taxon>Actinomycetota</taxon>
        <taxon>Actinomycetes</taxon>
        <taxon>Kitasatosporales</taxon>
        <taxon>Streptomycetaceae</taxon>
        <taxon>Streptomyces</taxon>
    </lineage>
</organism>
<gene>
    <name evidence="2" type="ORF">AF335_20050</name>
    <name evidence="1" type="ORF">FHS36_004453</name>
</gene>
<dbReference type="AlphaFoldDB" id="A0A2N8NTF2"/>
<evidence type="ECO:0000313" key="3">
    <source>
        <dbReference type="Proteomes" id="UP000235945"/>
    </source>
</evidence>
<proteinExistence type="predicted"/>
<comment type="caution">
    <text evidence="2">The sequence shown here is derived from an EMBL/GenBank/DDBJ whole genome shotgun (WGS) entry which is preliminary data.</text>
</comment>
<keyword evidence="3" id="KW-1185">Reference proteome</keyword>
<reference evidence="3" key="2">
    <citation type="submission" date="2015-07" db="EMBL/GenBank/DDBJ databases">
        <authorList>
            <person name="Graham D.E."/>
            <person name="Giannone R.J."/>
            <person name="Gulvik C.A."/>
            <person name="Hettich R.L."/>
            <person name="Klingeman D.M."/>
            <person name="Mahan K.M."/>
            <person name="Parry R.J."/>
            <person name="Spain J.C."/>
        </authorList>
    </citation>
    <scope>NUCLEOTIDE SEQUENCE [LARGE SCALE GENOMIC DNA]</scope>
    <source>
        <strain evidence="3">ATCC 27428</strain>
    </source>
</reference>
<evidence type="ECO:0000313" key="2">
    <source>
        <dbReference type="EMBL" id="PNE32046.1"/>
    </source>
</evidence>
<accession>A0A2N8NTF2</accession>
<sequence>MAMDLAIGLAALAARTVVVQLIQGQSMSDAAWAGVAGQVVDVIAGSAARQDSGLQRIQERMAAGRRYVRDFPDSWRSGKDREHLTRDARREFVHAYGIAEQMGSPVRQALADVAIAGCWLWVPSLRDVRKTVGAARQVLEDEILYGSSLPTTSYRDVIRLCKAYGEEPAITADPLIPRWTRPPAPGARLAVRAKYGHWVSCARVDVRAESLPAGGAVSGTRTASGLMIPDSRASATLGKRIRVHIRNRRPDWLTVFASHLAVYAELPDAANTLPEGDRVRPYESTTLDLYRQPFAAVGGAETLSVPSAPRFGFVLPSIRPTRPAAPRTTARQSPSDWLRELFGR</sequence>
<dbReference type="OrthoDB" id="3532365at2"/>
<protein>
    <submittedName>
        <fullName evidence="2">Uncharacterized protein</fullName>
    </submittedName>
</protein>